<organism evidence="2">
    <name type="scientific">anaerobic digester metagenome</name>
    <dbReference type="NCBI Taxonomy" id="1263854"/>
    <lineage>
        <taxon>unclassified sequences</taxon>
        <taxon>metagenomes</taxon>
        <taxon>ecological metagenomes</taxon>
    </lineage>
</organism>
<keyword evidence="2" id="KW-0808">Transferase</keyword>
<evidence type="ECO:0000313" key="2">
    <source>
        <dbReference type="EMBL" id="VFU15705.1"/>
    </source>
</evidence>
<dbReference type="InterPro" id="IPR036688">
    <property type="entry name" value="MoeA_C_domain_IV_sf"/>
</dbReference>
<name>A0A485M283_9ZZZZ</name>
<proteinExistence type="predicted"/>
<dbReference type="Pfam" id="PF03454">
    <property type="entry name" value="MoeA_C"/>
    <property type="match status" value="1"/>
</dbReference>
<protein>
    <submittedName>
        <fullName evidence="2">Molybdopterin molybdenumtransferase</fullName>
        <ecNumber evidence="2">2.10.1.1</ecNumber>
    </submittedName>
</protein>
<dbReference type="GO" id="GO:0061599">
    <property type="term" value="F:molybdopterin molybdotransferase activity"/>
    <property type="evidence" value="ECO:0007669"/>
    <property type="project" value="UniProtKB-EC"/>
</dbReference>
<dbReference type="AlphaFoldDB" id="A0A485M283"/>
<evidence type="ECO:0000259" key="1">
    <source>
        <dbReference type="Pfam" id="PF03454"/>
    </source>
</evidence>
<dbReference type="GO" id="GO:0032324">
    <property type="term" value="P:molybdopterin cofactor biosynthetic process"/>
    <property type="evidence" value="ECO:0007669"/>
    <property type="project" value="InterPro"/>
</dbReference>
<dbReference type="SUPFAM" id="SSF63867">
    <property type="entry name" value="MoeA C-terminal domain-like"/>
    <property type="match status" value="1"/>
</dbReference>
<accession>A0A485M283</accession>
<dbReference type="EMBL" id="CAADRN010000233">
    <property type="protein sequence ID" value="VFU15705.1"/>
    <property type="molecule type" value="Genomic_DNA"/>
</dbReference>
<dbReference type="InterPro" id="IPR005111">
    <property type="entry name" value="MoeA_C_domain_IV"/>
</dbReference>
<sequence length="83" mass="8757">MGGYREIFLPRVEATLVENIQGGLAGRSLVRAEVRWQDECLVRPAPRGAGSLLTLMTGNAFIDLPGGCAPLGPGAKVQVILLV</sequence>
<dbReference type="EC" id="2.10.1.1" evidence="2"/>
<reference evidence="2" key="1">
    <citation type="submission" date="2019-03" db="EMBL/GenBank/DDBJ databases">
        <authorList>
            <person name="Hao L."/>
        </authorList>
    </citation>
    <scope>NUCLEOTIDE SEQUENCE</scope>
</reference>
<dbReference type="Gene3D" id="2.40.340.10">
    <property type="entry name" value="MoeA, C-terminal, domain IV"/>
    <property type="match status" value="1"/>
</dbReference>
<feature type="domain" description="MoeA C-terminal" evidence="1">
    <location>
        <begin position="26"/>
        <end position="82"/>
    </location>
</feature>
<gene>
    <name evidence="2" type="ORF">SCFA_3080005</name>
</gene>